<evidence type="ECO:0000313" key="2">
    <source>
        <dbReference type="Proteomes" id="UP000028602"/>
    </source>
</evidence>
<dbReference type="PANTHER" id="PTHR35370">
    <property type="entry name" value="CYTOPLASMIC PROTEIN-RELATED-RELATED"/>
    <property type="match status" value="1"/>
</dbReference>
<accession>A0A085JHQ3</accession>
<proteinExistence type="predicted"/>
<dbReference type="NCBIfam" id="TIGR03359">
    <property type="entry name" value="VI_chp_6"/>
    <property type="match status" value="1"/>
</dbReference>
<protein>
    <submittedName>
        <fullName evidence="1">ImpG/VasA family protein</fullName>
    </submittedName>
</protein>
<sequence length="607" mass="68549">MTARVSFISMNRLLSYYQKELVFLKQHGKAFASRFPKIARRLGMLEGESEDPHVERIIESFALLTSRIHQRLDDDMPEFTEALLTTIAPQFLRVMPSTCIVAIEPHRLNSGLTDKNTIAAGSSLFTRNINDVVCQFQTVYPVVLLPLSVSEACLRFDEEDLKWHLNLSFQVWSGAAVAGGAVRLFLHGPGNAVNIIYTLLCSEIHKLSVYQGDASCPLKSTAISPVGFTQEEGLLEQDPRVAPIHAQLQDYFFFPQKFYFLDIRLPESFHAAANSVFSLRVVFNRTHLGHHLEKLAKIIDASFFRLNCTPAINLFVQRAEPIVLTENTAEYQVVPDIRRQQQIDVWAINHVFIQDREDKDRAMVPVQPLFGIDHSRIEGDAGIYWQSFQRETVGEGGAERNLFIAFANRNSQPDTPKGDLVTLNLTCTNHAIPCGMKNGHPDGDFDSDLPLAGLKITALNRPTRPMPPPDKSAVRWRLISQLSLNHMLLSGSQGVQVLRETLMLYNFHDAPAITRMINMILHLDVQPVTTRLVSNDPQTLARGIALTITFTHEALNEPEYFLLCCFLDHFLGLYAPVNSFTRVTTVIENEEHTRRIWPVRAGKLSWI</sequence>
<organism evidence="1 2">
    <name type="scientific">Tatumella ptyseos ATCC 33301</name>
    <dbReference type="NCBI Taxonomy" id="1005995"/>
    <lineage>
        <taxon>Bacteria</taxon>
        <taxon>Pseudomonadati</taxon>
        <taxon>Pseudomonadota</taxon>
        <taxon>Gammaproteobacteria</taxon>
        <taxon>Enterobacterales</taxon>
        <taxon>Erwiniaceae</taxon>
        <taxon>Tatumella</taxon>
    </lineage>
</organism>
<evidence type="ECO:0000313" key="1">
    <source>
        <dbReference type="EMBL" id="KFD19999.1"/>
    </source>
</evidence>
<dbReference type="Pfam" id="PF05947">
    <property type="entry name" value="T6SS_TssF"/>
    <property type="match status" value="1"/>
</dbReference>
<dbReference type="InterPro" id="IPR010272">
    <property type="entry name" value="T6SS_TssF"/>
</dbReference>
<dbReference type="Proteomes" id="UP000028602">
    <property type="component" value="Unassembled WGS sequence"/>
</dbReference>
<keyword evidence="2" id="KW-1185">Reference proteome</keyword>
<comment type="caution">
    <text evidence="1">The sequence shown here is derived from an EMBL/GenBank/DDBJ whole genome shotgun (WGS) entry which is preliminary data.</text>
</comment>
<dbReference type="eggNOG" id="COG3519">
    <property type="taxonomic scope" value="Bacteria"/>
</dbReference>
<dbReference type="PANTHER" id="PTHR35370:SF1">
    <property type="entry name" value="TYPE VI SECRETION SYSTEM COMPONENT TSSF1"/>
    <property type="match status" value="1"/>
</dbReference>
<reference evidence="1 2" key="1">
    <citation type="submission" date="2014-05" db="EMBL/GenBank/DDBJ databases">
        <title>ATOL: Assembling a taxonomically balanced genome-scale reconstruction of the evolutionary history of the Enterobacteriaceae.</title>
        <authorList>
            <person name="Plunkett G.III."/>
            <person name="Neeno-Eckwall E.C."/>
            <person name="Glasner J.D."/>
            <person name="Perna N.T."/>
        </authorList>
    </citation>
    <scope>NUCLEOTIDE SEQUENCE [LARGE SCALE GENOMIC DNA]</scope>
    <source>
        <strain evidence="1 2">ATCC 33301</strain>
    </source>
</reference>
<dbReference type="PIRSF" id="PIRSF028304">
    <property type="entry name" value="UCP028304"/>
    <property type="match status" value="1"/>
</dbReference>
<name>A0A085JHQ3_9GAMM</name>
<dbReference type="EMBL" id="JMPR01000027">
    <property type="protein sequence ID" value="KFD19999.1"/>
    <property type="molecule type" value="Genomic_DNA"/>
</dbReference>
<dbReference type="AlphaFoldDB" id="A0A085JHQ3"/>
<gene>
    <name evidence="1" type="ORF">GTPT_1446</name>
</gene>